<comment type="caution">
    <text evidence="1">The sequence shown here is derived from an EMBL/GenBank/DDBJ whole genome shotgun (WGS) entry which is preliminary data.</text>
</comment>
<evidence type="ECO:0000313" key="2">
    <source>
        <dbReference type="Proteomes" id="UP000027309"/>
    </source>
</evidence>
<protein>
    <submittedName>
        <fullName evidence="1">Uncharacterized protein</fullName>
    </submittedName>
</protein>
<organism evidence="1 2">
    <name type="scientific">Acinetobacter baumannii 1499986</name>
    <dbReference type="NCBI Taxonomy" id="1310673"/>
    <lineage>
        <taxon>Bacteria</taxon>
        <taxon>Pseudomonadati</taxon>
        <taxon>Pseudomonadota</taxon>
        <taxon>Gammaproteobacteria</taxon>
        <taxon>Moraxellales</taxon>
        <taxon>Moraxellaceae</taxon>
        <taxon>Acinetobacter</taxon>
        <taxon>Acinetobacter calcoaceticus/baumannii complex</taxon>
    </lineage>
</organism>
<proteinExistence type="predicted"/>
<name>A0A836M0B6_ACIBA</name>
<dbReference type="Proteomes" id="UP000027309">
    <property type="component" value="Unassembled WGS sequence"/>
</dbReference>
<sequence length="48" mass="5646">MFDTLKAIIKKFPSMINALLKVKTVLFIVSKEEYLSFIFLMAKQIKHQ</sequence>
<gene>
    <name evidence="1" type="ORF">J572_2020</name>
</gene>
<reference evidence="1 2" key="1">
    <citation type="submission" date="2014-04" db="EMBL/GenBank/DDBJ databases">
        <title>Comparative genomics and transcriptomics to identify genetic mechanisms underlying the emergence of carbapenem resistant Acinetobacter baumannii (CRAb).</title>
        <authorList>
            <person name="Harris A.D."/>
            <person name="Johnson K.J."/>
            <person name="George J."/>
            <person name="Nadendla S."/>
            <person name="Daugherty S.C."/>
            <person name="Parankush S."/>
            <person name="Sadzewicz L."/>
            <person name="Tallon L."/>
            <person name="Sengamalay N."/>
            <person name="Hazen T.H."/>
            <person name="Rasko D.A."/>
        </authorList>
    </citation>
    <scope>NUCLEOTIDE SEQUENCE [LARGE SCALE GENOMIC DNA]</scope>
    <source>
        <strain evidence="1 2">1499986</strain>
    </source>
</reference>
<accession>A0A836M0B6</accession>
<evidence type="ECO:0000313" key="1">
    <source>
        <dbReference type="EMBL" id="KCY01489.1"/>
    </source>
</evidence>
<dbReference type="AlphaFoldDB" id="A0A836M0B6"/>
<dbReference type="EMBL" id="JMOA01000023">
    <property type="protein sequence ID" value="KCY01489.1"/>
    <property type="molecule type" value="Genomic_DNA"/>
</dbReference>